<dbReference type="AlphaFoldDB" id="Q5BX77"/>
<proteinExistence type="evidence at transcript level"/>
<sequence>MVIIIRRLNVCIIRKYMLLLLTMMFRR</sequence>
<dbReference type="EMBL" id="AY812109">
    <property type="protein sequence ID" value="AAX27998.1"/>
    <property type="molecule type" value="mRNA"/>
</dbReference>
<name>Q5BX77_SCHJA</name>
<accession>Q5BX77</accession>
<organism evidence="1">
    <name type="scientific">Schistosoma japonicum</name>
    <name type="common">Blood fluke</name>
    <dbReference type="NCBI Taxonomy" id="6182"/>
    <lineage>
        <taxon>Eukaryota</taxon>
        <taxon>Metazoa</taxon>
        <taxon>Spiralia</taxon>
        <taxon>Lophotrochozoa</taxon>
        <taxon>Platyhelminthes</taxon>
        <taxon>Trematoda</taxon>
        <taxon>Digenea</taxon>
        <taxon>Strigeidida</taxon>
        <taxon>Schistosomatoidea</taxon>
        <taxon>Schistosomatidae</taxon>
        <taxon>Schistosoma</taxon>
    </lineage>
</organism>
<evidence type="ECO:0000313" key="1">
    <source>
        <dbReference type="EMBL" id="AAX27998.1"/>
    </source>
</evidence>
<protein>
    <submittedName>
        <fullName evidence="1">Uncharacterized protein</fullName>
    </submittedName>
</protein>
<reference evidence="1" key="2">
    <citation type="journal article" date="2006" name="PLoS Pathog.">
        <title>New perspectives on host-parasite interplay by comparative transcriptomic and proteomic analyses of Schistosoma japonicum.</title>
        <authorList>
            <person name="Liu F."/>
            <person name="Lu J."/>
            <person name="Hu W."/>
            <person name="Wang S.Y."/>
            <person name="Cui S.J."/>
            <person name="Chi M."/>
            <person name="Yan Q."/>
            <person name="Wang X.R."/>
            <person name="Song H.D."/>
            <person name="Xu X.N."/>
            <person name="Wang J.J."/>
            <person name="Zhang X.L."/>
            <person name="Zhang X."/>
            <person name="Wang Z.Q."/>
            <person name="Xue C.L."/>
            <person name="Brindley P.J."/>
            <person name="McManus D.P."/>
            <person name="Yang P.Y."/>
            <person name="Feng Z."/>
            <person name="Chen Z."/>
            <person name="Han Z.G."/>
        </authorList>
    </citation>
    <scope>NUCLEOTIDE SEQUENCE</scope>
</reference>
<reference evidence="1" key="1">
    <citation type="submission" date="2005-03" db="EMBL/GenBank/DDBJ databases">
        <authorList>
            <person name="Han Z."/>
        </authorList>
    </citation>
    <scope>NUCLEOTIDE SEQUENCE</scope>
</reference>